<proteinExistence type="predicted"/>
<dbReference type="Proteomes" id="UP000324222">
    <property type="component" value="Unassembled WGS sequence"/>
</dbReference>
<dbReference type="EMBL" id="VSRR010081825">
    <property type="protein sequence ID" value="MPC89681.1"/>
    <property type="molecule type" value="Genomic_DNA"/>
</dbReference>
<organism evidence="2 3">
    <name type="scientific">Portunus trituberculatus</name>
    <name type="common">Swimming crab</name>
    <name type="synonym">Neptunus trituberculatus</name>
    <dbReference type="NCBI Taxonomy" id="210409"/>
    <lineage>
        <taxon>Eukaryota</taxon>
        <taxon>Metazoa</taxon>
        <taxon>Ecdysozoa</taxon>
        <taxon>Arthropoda</taxon>
        <taxon>Crustacea</taxon>
        <taxon>Multicrustacea</taxon>
        <taxon>Malacostraca</taxon>
        <taxon>Eumalacostraca</taxon>
        <taxon>Eucarida</taxon>
        <taxon>Decapoda</taxon>
        <taxon>Pleocyemata</taxon>
        <taxon>Brachyura</taxon>
        <taxon>Eubrachyura</taxon>
        <taxon>Portunoidea</taxon>
        <taxon>Portunidae</taxon>
        <taxon>Portuninae</taxon>
        <taxon>Portunus</taxon>
    </lineage>
</organism>
<evidence type="ECO:0000313" key="3">
    <source>
        <dbReference type="Proteomes" id="UP000324222"/>
    </source>
</evidence>
<accession>A0A5B7IVW0</accession>
<evidence type="ECO:0000313" key="2">
    <source>
        <dbReference type="EMBL" id="MPC89681.1"/>
    </source>
</evidence>
<feature type="region of interest" description="Disordered" evidence="1">
    <location>
        <begin position="1"/>
        <end position="62"/>
    </location>
</feature>
<evidence type="ECO:0000256" key="1">
    <source>
        <dbReference type="SAM" id="MobiDB-lite"/>
    </source>
</evidence>
<feature type="compositionally biased region" description="Basic and acidic residues" evidence="1">
    <location>
        <begin position="19"/>
        <end position="62"/>
    </location>
</feature>
<protein>
    <submittedName>
        <fullName evidence="2">Uncharacterized protein</fullName>
    </submittedName>
</protein>
<reference evidence="2 3" key="1">
    <citation type="submission" date="2019-05" db="EMBL/GenBank/DDBJ databases">
        <title>Another draft genome of Portunus trituberculatus and its Hox gene families provides insights of decapod evolution.</title>
        <authorList>
            <person name="Jeong J.-H."/>
            <person name="Song I."/>
            <person name="Kim S."/>
            <person name="Choi T."/>
            <person name="Kim D."/>
            <person name="Ryu S."/>
            <person name="Kim W."/>
        </authorList>
    </citation>
    <scope>NUCLEOTIDE SEQUENCE [LARGE SCALE GENOMIC DNA]</scope>
    <source>
        <tissue evidence="2">Muscle</tissue>
    </source>
</reference>
<comment type="caution">
    <text evidence="2">The sequence shown here is derived from an EMBL/GenBank/DDBJ whole genome shotgun (WGS) entry which is preliminary data.</text>
</comment>
<gene>
    <name evidence="2" type="ORF">E2C01_084635</name>
</gene>
<keyword evidence="3" id="KW-1185">Reference proteome</keyword>
<name>A0A5B7IVW0_PORTR</name>
<dbReference type="AlphaFoldDB" id="A0A5B7IVW0"/>
<feature type="compositionally biased region" description="Basic residues" evidence="1">
    <location>
        <begin position="1"/>
        <end position="12"/>
    </location>
</feature>
<sequence>MGKKRKGIKKASVKVLEGQGKKNGKEEKEKEAGMHLEDEERKEGKEKERREAVDDKLRKRRR</sequence>